<proteinExistence type="predicted"/>
<name>A0A0E1VW92_BURPE</name>
<evidence type="ECO:0000256" key="1">
    <source>
        <dbReference type="SAM" id="MobiDB-lite"/>
    </source>
</evidence>
<dbReference type="AlphaFoldDB" id="A0A0E1VW92"/>
<dbReference type="EMBL" id="CM000833">
    <property type="protein sequence ID" value="EET04271.1"/>
    <property type="molecule type" value="Genomic_DNA"/>
</dbReference>
<evidence type="ECO:0000313" key="2">
    <source>
        <dbReference type="EMBL" id="EET04271.1"/>
    </source>
</evidence>
<gene>
    <name evidence="2" type="ORF">BURPS1710A_A3313</name>
</gene>
<organism evidence="2">
    <name type="scientific">Burkholderia pseudomallei 1710a</name>
    <dbReference type="NCBI Taxonomy" id="320371"/>
    <lineage>
        <taxon>Bacteria</taxon>
        <taxon>Pseudomonadati</taxon>
        <taxon>Pseudomonadota</taxon>
        <taxon>Betaproteobacteria</taxon>
        <taxon>Burkholderiales</taxon>
        <taxon>Burkholderiaceae</taxon>
        <taxon>Burkholderia</taxon>
        <taxon>pseudomallei group</taxon>
    </lineage>
</organism>
<protein>
    <submittedName>
        <fullName evidence="2">Uncharacterized protein</fullName>
    </submittedName>
</protein>
<feature type="region of interest" description="Disordered" evidence="1">
    <location>
        <begin position="1"/>
        <end position="22"/>
    </location>
</feature>
<feature type="compositionally biased region" description="Low complexity" evidence="1">
    <location>
        <begin position="1"/>
        <end position="10"/>
    </location>
</feature>
<dbReference type="HOGENOM" id="CLU_1140897_0_0_4"/>
<feature type="region of interest" description="Disordered" evidence="1">
    <location>
        <begin position="136"/>
        <end position="156"/>
    </location>
</feature>
<accession>A0A0E1VW92</accession>
<dbReference type="Proteomes" id="UP000001812">
    <property type="component" value="Chromosome II"/>
</dbReference>
<sequence length="243" mass="26812">MRRRAGAQARAPRRRDAAIGYAKHPASVGRRCALARVAARAARAHRREAMSHRLRFARACRFNLQDGYSFRRSEAHRADASARCANARAASSAIVRIRPSRRRNKQAPPPNARHRYVASVRSRCGRLDDRATAFGTARASRPPAARRSHGPHSTMTNPVRAACGAHTRQPTVSSASPRIALTRAGEREGVRACGRDHRTHTHAYRTSGKRMNVACVGSGDDLNRRAQRMDRMAALTRCAAQSE</sequence>
<reference evidence="2" key="1">
    <citation type="submission" date="2009-05" db="EMBL/GenBank/DDBJ databases">
        <authorList>
            <person name="Harkins D.M."/>
            <person name="DeShazer D."/>
            <person name="Woods D.E."/>
            <person name="Brinkac L.M."/>
            <person name="Brown K.A."/>
            <person name="Hung G.C."/>
            <person name="Tuanyok A."/>
            <person name="Zhang B."/>
            <person name="Nierman W.C."/>
        </authorList>
    </citation>
    <scope>NUCLEOTIDE SEQUENCE [LARGE SCALE GENOMIC DNA]</scope>
    <source>
        <strain evidence="2">1710a</strain>
    </source>
</reference>